<dbReference type="SUPFAM" id="SSF52096">
    <property type="entry name" value="ClpP/crotonase"/>
    <property type="match status" value="2"/>
</dbReference>
<evidence type="ECO:0000256" key="2">
    <source>
        <dbReference type="ARBA" id="ARBA00008683"/>
    </source>
</evidence>
<keyword evidence="7" id="KW-0812">Transmembrane</keyword>
<protein>
    <submittedName>
        <fullName evidence="9">Signal peptide peptidase SppA</fullName>
    </submittedName>
</protein>
<dbReference type="CDD" id="cd07023">
    <property type="entry name" value="S49_Sppa_N_C"/>
    <property type="match status" value="1"/>
</dbReference>
<dbReference type="Pfam" id="PF01343">
    <property type="entry name" value="Peptidase_S49"/>
    <property type="match status" value="2"/>
</dbReference>
<dbReference type="PANTHER" id="PTHR33209:SF1">
    <property type="entry name" value="PEPTIDASE S49 DOMAIN-CONTAINING PROTEIN"/>
    <property type="match status" value="1"/>
</dbReference>
<dbReference type="CDD" id="cd07018">
    <property type="entry name" value="S49_SppA_67K_type"/>
    <property type="match status" value="1"/>
</dbReference>
<evidence type="ECO:0000256" key="7">
    <source>
        <dbReference type="SAM" id="Phobius"/>
    </source>
</evidence>
<accession>A0ABY5UY79</accession>
<sequence>MNQFIKTFLACLLAFVVANILIGVFFVMVLAGIGSLFSEKAVSVEPGSVLRIDLSERIVDSPSSNPFSALGMEELLSMEVSRSLALIDVLGAIERAETDDRIEGIYLNVAPTMSLGMASLEEIRDAVLRFRQSGKWVIGYSDYYTQASYYMSTAAEKVYLNPEGGVEWVGLASGVLFYKGLLDKMDLQPEVIRHGEFKAAVEPFITDRMSPANRLQMERLLGSIWGHVVQNVASARGIDSTDLQRYASELTLADGESAVRTKMVDSLAYAADMERMLCERTGADDEPRYVSLAEYVDQPKEPIKKLSKNHIAVVYAEGQIVDGKSREGLVGGNSLAARLADVRRDDRVKAVVLRVNSPGGSALASEVIWHEIEQIRQERPVIVSMGNVAASGGYYISCPADAIMASPVTLTGSIGVFGLMFNGEQTLRNKLGITVDVAKTNPSADLGMTVFGAVGVRPLSSAERQFMQNGVERVYETFVGHVAEGRNMSVAAVDSIGGGRVWSGIDAARIGLVDGFGGLREAIALAADRAGVAGDFRIVTPADELDPLSQVLRMMSAESRAELFKGEFGEIYSQYEMLQNILGAGGVQAIMPYDVRMR</sequence>
<evidence type="ECO:0000259" key="8">
    <source>
        <dbReference type="Pfam" id="PF01343"/>
    </source>
</evidence>
<comment type="subcellular location">
    <subcellularLocation>
        <location evidence="1">Membrane</location>
    </subcellularLocation>
</comment>
<proteinExistence type="inferred from homology"/>
<keyword evidence="7" id="KW-1133">Transmembrane helix</keyword>
<dbReference type="InterPro" id="IPR004635">
    <property type="entry name" value="Pept_S49_SppA"/>
</dbReference>
<dbReference type="Proteomes" id="UP001059295">
    <property type="component" value="Chromosome"/>
</dbReference>
<evidence type="ECO:0000313" key="10">
    <source>
        <dbReference type="Proteomes" id="UP001059295"/>
    </source>
</evidence>
<evidence type="ECO:0000256" key="6">
    <source>
        <dbReference type="ARBA" id="ARBA00023136"/>
    </source>
</evidence>
<feature type="domain" description="Peptidase S49" evidence="8">
    <location>
        <begin position="376"/>
        <end position="532"/>
    </location>
</feature>
<evidence type="ECO:0000313" key="9">
    <source>
        <dbReference type="EMBL" id="UWN56374.1"/>
    </source>
</evidence>
<organism evidence="9 10">
    <name type="scientific">Alistipes ihumii AP11</name>
    <dbReference type="NCBI Taxonomy" id="1211813"/>
    <lineage>
        <taxon>Bacteria</taxon>
        <taxon>Pseudomonadati</taxon>
        <taxon>Bacteroidota</taxon>
        <taxon>Bacteroidia</taxon>
        <taxon>Bacteroidales</taxon>
        <taxon>Rikenellaceae</taxon>
        <taxon>Alistipes</taxon>
    </lineage>
</organism>
<feature type="transmembrane region" description="Helical" evidence="7">
    <location>
        <begin position="7"/>
        <end position="33"/>
    </location>
</feature>
<dbReference type="GeneID" id="82891428"/>
<evidence type="ECO:0000256" key="1">
    <source>
        <dbReference type="ARBA" id="ARBA00004370"/>
    </source>
</evidence>
<feature type="domain" description="Peptidase S49" evidence="8">
    <location>
        <begin position="130"/>
        <end position="273"/>
    </location>
</feature>
<dbReference type="PANTHER" id="PTHR33209">
    <property type="entry name" value="PROTEASE 4"/>
    <property type="match status" value="1"/>
</dbReference>
<reference evidence="9" key="1">
    <citation type="journal article" date="2022" name="Cell">
        <title>Design, construction, and in vivo augmentation of a complex gut microbiome.</title>
        <authorList>
            <person name="Cheng A.G."/>
            <person name="Ho P.Y."/>
            <person name="Aranda-Diaz A."/>
            <person name="Jain S."/>
            <person name="Yu F.B."/>
            <person name="Meng X."/>
            <person name="Wang M."/>
            <person name="Iakiviak M."/>
            <person name="Nagashima K."/>
            <person name="Zhao A."/>
            <person name="Murugkar P."/>
            <person name="Patil A."/>
            <person name="Atabakhsh K."/>
            <person name="Weakley A."/>
            <person name="Yan J."/>
            <person name="Brumbaugh A.R."/>
            <person name="Higginbottom S."/>
            <person name="Dimas A."/>
            <person name="Shiver A.L."/>
            <person name="Deutschbauer A."/>
            <person name="Neff N."/>
            <person name="Sonnenburg J.L."/>
            <person name="Huang K.C."/>
            <person name="Fischbach M.A."/>
        </authorList>
    </citation>
    <scope>NUCLEOTIDE SEQUENCE</scope>
    <source>
        <strain evidence="9">AP11</strain>
    </source>
</reference>
<dbReference type="InterPro" id="IPR047272">
    <property type="entry name" value="S49_SppA_C"/>
</dbReference>
<comment type="similarity">
    <text evidence="2">Belongs to the peptidase S49 family.</text>
</comment>
<keyword evidence="10" id="KW-1185">Reference proteome</keyword>
<keyword evidence="6 7" id="KW-0472">Membrane</keyword>
<dbReference type="InterPro" id="IPR004634">
    <property type="entry name" value="Pept_S49_pIV"/>
</dbReference>
<keyword evidence="3" id="KW-0645">Protease</keyword>
<dbReference type="NCBIfam" id="TIGR00706">
    <property type="entry name" value="SppA_dom"/>
    <property type="match status" value="1"/>
</dbReference>
<dbReference type="Gene3D" id="3.90.226.10">
    <property type="entry name" value="2-enoyl-CoA Hydratase, Chain A, domain 1"/>
    <property type="match status" value="3"/>
</dbReference>
<dbReference type="RefSeq" id="WP_019246175.1">
    <property type="nucleotide sequence ID" value="NZ_CAPH01000013.1"/>
</dbReference>
<dbReference type="PIRSF" id="PIRSF001217">
    <property type="entry name" value="Protease_4_SppA"/>
    <property type="match status" value="1"/>
</dbReference>
<keyword evidence="4" id="KW-0378">Hydrolase</keyword>
<keyword evidence="5" id="KW-0720">Serine protease</keyword>
<gene>
    <name evidence="9" type="primary">sppA</name>
    <name evidence="9" type="ORF">NQ491_06800</name>
</gene>
<evidence type="ECO:0000256" key="5">
    <source>
        <dbReference type="ARBA" id="ARBA00022825"/>
    </source>
</evidence>
<dbReference type="NCBIfam" id="TIGR00705">
    <property type="entry name" value="SppA_67K"/>
    <property type="match status" value="1"/>
</dbReference>
<evidence type="ECO:0000256" key="3">
    <source>
        <dbReference type="ARBA" id="ARBA00022670"/>
    </source>
</evidence>
<dbReference type="InterPro" id="IPR029045">
    <property type="entry name" value="ClpP/crotonase-like_dom_sf"/>
</dbReference>
<dbReference type="InterPro" id="IPR002142">
    <property type="entry name" value="Peptidase_S49"/>
</dbReference>
<dbReference type="EMBL" id="CP102294">
    <property type="protein sequence ID" value="UWN56374.1"/>
    <property type="molecule type" value="Genomic_DNA"/>
</dbReference>
<evidence type="ECO:0000256" key="4">
    <source>
        <dbReference type="ARBA" id="ARBA00022801"/>
    </source>
</evidence>
<name>A0ABY5UY79_9BACT</name>
<dbReference type="InterPro" id="IPR047217">
    <property type="entry name" value="S49_SppA_67K_type_N"/>
</dbReference>